<evidence type="ECO:0000256" key="4">
    <source>
        <dbReference type="ARBA" id="ARBA00023002"/>
    </source>
</evidence>
<sequence length="298" mass="34398">MLSTLWNHINNPLLYAIPAFFVLIGIEAASLRHADADSSPRAYSPIDTRTSLTMGMGAIVAMLIFKTLTLLLFVIVWAELAPWHLPTDAWWYWPLLLLVVDIAWYCNHRFSHRVRIGWAAHQAHHSSEYFNLGTALRQKWNPWSEAIFWLPLPLLGFAPWTIYVAFAFNLIYQFFTHTETIGKMWRPIEFVFNTPSHHRVHHGSDPIYLDRNYGGILIIWDRMFGTFQAELHTPTYGLTTPVATYNVLKLQYREYGNIIGDVRRATRWRDRLGYVFAPPGWQPAAQRASSAAPDKQSA</sequence>
<feature type="transmembrane region" description="Helical" evidence="7">
    <location>
        <begin position="12"/>
        <end position="31"/>
    </location>
</feature>
<dbReference type="GO" id="GO:0006643">
    <property type="term" value="P:membrane lipid metabolic process"/>
    <property type="evidence" value="ECO:0007669"/>
    <property type="project" value="TreeGrafter"/>
</dbReference>
<evidence type="ECO:0000313" key="9">
    <source>
        <dbReference type="EMBL" id="PWV77844.1"/>
    </source>
</evidence>
<evidence type="ECO:0000259" key="8">
    <source>
        <dbReference type="Pfam" id="PF04116"/>
    </source>
</evidence>
<comment type="caution">
    <text evidence="9">The sequence shown here is derived from an EMBL/GenBank/DDBJ whole genome shotgun (WGS) entry which is preliminary data.</text>
</comment>
<feature type="domain" description="Fatty acid hydroxylase" evidence="8">
    <location>
        <begin position="94"/>
        <end position="226"/>
    </location>
</feature>
<dbReference type="InterPro" id="IPR051689">
    <property type="entry name" value="Sterol_desaturase/TMEM195"/>
</dbReference>
<feature type="transmembrane region" description="Helical" evidence="7">
    <location>
        <begin position="146"/>
        <end position="172"/>
    </location>
</feature>
<dbReference type="EMBL" id="QGTL01000003">
    <property type="protein sequence ID" value="PWV77844.1"/>
    <property type="molecule type" value="Genomic_DNA"/>
</dbReference>
<evidence type="ECO:0000256" key="1">
    <source>
        <dbReference type="ARBA" id="ARBA00004127"/>
    </source>
</evidence>
<keyword evidence="5" id="KW-0443">Lipid metabolism</keyword>
<evidence type="ECO:0000256" key="2">
    <source>
        <dbReference type="ARBA" id="ARBA00022692"/>
    </source>
</evidence>
<evidence type="ECO:0000256" key="3">
    <source>
        <dbReference type="ARBA" id="ARBA00022989"/>
    </source>
</evidence>
<dbReference type="GO" id="GO:0016020">
    <property type="term" value="C:membrane"/>
    <property type="evidence" value="ECO:0007669"/>
    <property type="project" value="GOC"/>
</dbReference>
<keyword evidence="10" id="KW-1185">Reference proteome</keyword>
<dbReference type="RefSeq" id="WP_110037264.1">
    <property type="nucleotide sequence ID" value="NZ_QGTL01000003.1"/>
</dbReference>
<gene>
    <name evidence="9" type="ORF">DFR69_103444</name>
</gene>
<dbReference type="AlphaFoldDB" id="A0A317NU44"/>
<dbReference type="PANTHER" id="PTHR21624:SF1">
    <property type="entry name" value="ALKYLGLYCEROL MONOOXYGENASE"/>
    <property type="match status" value="1"/>
</dbReference>
<evidence type="ECO:0000256" key="7">
    <source>
        <dbReference type="SAM" id="Phobius"/>
    </source>
</evidence>
<reference evidence="9 10" key="1">
    <citation type="submission" date="2018-05" db="EMBL/GenBank/DDBJ databases">
        <title>Genomic Encyclopedia of Type Strains, Phase IV (KMG-IV): sequencing the most valuable type-strain genomes for metagenomic binning, comparative biology and taxonomic classification.</title>
        <authorList>
            <person name="Goeker M."/>
        </authorList>
    </citation>
    <scope>NUCLEOTIDE SEQUENCE [LARGE SCALE GENOMIC DNA]</scope>
    <source>
        <strain evidence="9 10">DSM 44717</strain>
    </source>
</reference>
<organism evidence="9 10">
    <name type="scientific">Nocardia neocaledoniensis</name>
    <dbReference type="NCBI Taxonomy" id="236511"/>
    <lineage>
        <taxon>Bacteria</taxon>
        <taxon>Bacillati</taxon>
        <taxon>Actinomycetota</taxon>
        <taxon>Actinomycetes</taxon>
        <taxon>Mycobacteriales</taxon>
        <taxon>Nocardiaceae</taxon>
        <taxon>Nocardia</taxon>
    </lineage>
</organism>
<name>A0A317NU44_9NOCA</name>
<keyword evidence="3 7" id="KW-1133">Transmembrane helix</keyword>
<evidence type="ECO:0000256" key="5">
    <source>
        <dbReference type="ARBA" id="ARBA00023098"/>
    </source>
</evidence>
<comment type="subcellular location">
    <subcellularLocation>
        <location evidence="1">Endomembrane system</location>
        <topology evidence="1">Multi-pass membrane protein</topology>
    </subcellularLocation>
</comment>
<evidence type="ECO:0000256" key="6">
    <source>
        <dbReference type="ARBA" id="ARBA00023136"/>
    </source>
</evidence>
<feature type="transmembrane region" description="Helical" evidence="7">
    <location>
        <begin position="90"/>
        <end position="106"/>
    </location>
</feature>
<dbReference type="GO" id="GO:0008610">
    <property type="term" value="P:lipid biosynthetic process"/>
    <property type="evidence" value="ECO:0007669"/>
    <property type="project" value="InterPro"/>
</dbReference>
<dbReference type="Pfam" id="PF04116">
    <property type="entry name" value="FA_hydroxylase"/>
    <property type="match status" value="1"/>
</dbReference>
<evidence type="ECO:0000313" key="10">
    <source>
        <dbReference type="Proteomes" id="UP000246410"/>
    </source>
</evidence>
<dbReference type="PANTHER" id="PTHR21624">
    <property type="entry name" value="STEROL DESATURASE-RELATED PROTEIN"/>
    <property type="match status" value="1"/>
</dbReference>
<dbReference type="Proteomes" id="UP000246410">
    <property type="component" value="Unassembled WGS sequence"/>
</dbReference>
<accession>A0A317NU44</accession>
<proteinExistence type="predicted"/>
<dbReference type="GO" id="GO:0012505">
    <property type="term" value="C:endomembrane system"/>
    <property type="evidence" value="ECO:0007669"/>
    <property type="project" value="UniProtKB-SubCell"/>
</dbReference>
<keyword evidence="2 7" id="KW-0812">Transmembrane</keyword>
<feature type="transmembrane region" description="Helical" evidence="7">
    <location>
        <begin position="52"/>
        <end position="78"/>
    </location>
</feature>
<keyword evidence="6 7" id="KW-0472">Membrane</keyword>
<dbReference type="GO" id="GO:0005506">
    <property type="term" value="F:iron ion binding"/>
    <property type="evidence" value="ECO:0007669"/>
    <property type="project" value="InterPro"/>
</dbReference>
<dbReference type="GO" id="GO:0050479">
    <property type="term" value="F:glyceryl-ether monooxygenase activity"/>
    <property type="evidence" value="ECO:0007669"/>
    <property type="project" value="TreeGrafter"/>
</dbReference>
<protein>
    <submittedName>
        <fullName evidence="9">Sterol desaturase/sphingolipid hydroxylase (Fatty acid hydroxylase superfamily)</fullName>
    </submittedName>
</protein>
<keyword evidence="4" id="KW-0560">Oxidoreductase</keyword>
<dbReference type="InterPro" id="IPR006694">
    <property type="entry name" value="Fatty_acid_hydroxylase"/>
</dbReference>